<sequence>MITPMTDCERKTHNELFMFRVREVRFRILTLDVPPAQSCGFRRNAVPMYRRDRRRTRARAGTD</sequence>
<organism evidence="1 2">
    <name type="scientific">Natronobacterium gregoryi (strain ATCC 43098 / DSM 3393 / CCM 3738 / CIP 104747 / IAM 13177 / JCM 8860 / NBRC 102187 / NCIMB 2189 / SP2)</name>
    <dbReference type="NCBI Taxonomy" id="797304"/>
    <lineage>
        <taxon>Archaea</taxon>
        <taxon>Methanobacteriati</taxon>
        <taxon>Methanobacteriota</taxon>
        <taxon>Stenosarchaea group</taxon>
        <taxon>Halobacteria</taxon>
        <taxon>Halobacteriales</taxon>
        <taxon>Natrialbaceae</taxon>
        <taxon>Natronobacterium</taxon>
    </lineage>
</organism>
<gene>
    <name evidence="1" type="ORF">CYV19_02685</name>
</gene>
<dbReference type="EMBL" id="PKKI01000005">
    <property type="protein sequence ID" value="PLK21759.1"/>
    <property type="molecule type" value="Genomic_DNA"/>
</dbReference>
<proteinExistence type="predicted"/>
<protein>
    <submittedName>
        <fullName evidence="1">Uncharacterized protein</fullName>
    </submittedName>
</protein>
<evidence type="ECO:0000313" key="1">
    <source>
        <dbReference type="EMBL" id="PLK21759.1"/>
    </source>
</evidence>
<evidence type="ECO:0000313" key="2">
    <source>
        <dbReference type="Proteomes" id="UP000234484"/>
    </source>
</evidence>
<reference evidence="1 2" key="1">
    <citation type="submission" date="2017-12" db="EMBL/GenBank/DDBJ databases">
        <title>The characterization of oligonucleotides binding to NgAgo.</title>
        <authorList>
            <person name="Jiang L."/>
            <person name="He B."/>
            <person name="Kang J."/>
            <person name="Yu M."/>
            <person name="Li N."/>
            <person name="Fang Y."/>
            <person name="Tang Z."/>
            <person name="Wu P."/>
            <person name="Yao P."/>
            <person name="Huang J."/>
        </authorList>
    </citation>
    <scope>NUCLEOTIDE SEQUENCE [LARGE SCALE GENOMIC DNA]</scope>
    <source>
        <strain evidence="1 2">SP2</strain>
        <tissue evidence="1">Freeze-dried powder thallus</tissue>
    </source>
</reference>
<name>A0A2J4JIN7_NATGS</name>
<dbReference type="AlphaFoldDB" id="A0A2J4JIN7"/>
<comment type="caution">
    <text evidence="1">The sequence shown here is derived from an EMBL/GenBank/DDBJ whole genome shotgun (WGS) entry which is preliminary data.</text>
</comment>
<accession>A0A2J4JIN7</accession>
<dbReference type="Proteomes" id="UP000234484">
    <property type="component" value="Unassembled WGS sequence"/>
</dbReference>